<keyword evidence="3" id="KW-1185">Reference proteome</keyword>
<feature type="region of interest" description="Disordered" evidence="1">
    <location>
        <begin position="1"/>
        <end position="53"/>
    </location>
</feature>
<reference evidence="2" key="2">
    <citation type="submission" date="2025-09" db="UniProtKB">
        <authorList>
            <consortium name="Ensembl"/>
        </authorList>
    </citation>
    <scope>IDENTIFICATION</scope>
</reference>
<reference evidence="2" key="1">
    <citation type="submission" date="2025-08" db="UniProtKB">
        <authorList>
            <consortium name="Ensembl"/>
        </authorList>
    </citation>
    <scope>IDENTIFICATION</scope>
</reference>
<evidence type="ECO:0000256" key="1">
    <source>
        <dbReference type="SAM" id="MobiDB-lite"/>
    </source>
</evidence>
<accession>A0A3Q3ADE6</accession>
<dbReference type="Ensembl" id="ENSKMAT00000014821.1">
    <property type="protein sequence ID" value="ENSKMAP00000014608.1"/>
    <property type="gene ID" value="ENSKMAG00000010953.1"/>
</dbReference>
<dbReference type="Proteomes" id="UP000264800">
    <property type="component" value="Unplaced"/>
</dbReference>
<sequence>MRRRTLAAPRQDQTCSVGSAECRSASRGSPGSPADSPGQHQNPPPPPGGSPWRCGWPRCWDRRQAGSPERSEGTLGLASHRSHLPPFFKHQDEIGLNQVFVLRVINILYSFELPSAVGVGMPASAAEAAAARRASSSCLCRCSSIETRKAYSNAQKMHSEGKTTFISAFTLKR</sequence>
<evidence type="ECO:0000313" key="2">
    <source>
        <dbReference type="Ensembl" id="ENSKMAP00000014608.1"/>
    </source>
</evidence>
<evidence type="ECO:0000313" key="3">
    <source>
        <dbReference type="Proteomes" id="UP000264800"/>
    </source>
</evidence>
<protein>
    <submittedName>
        <fullName evidence="2">Uncharacterized protein</fullName>
    </submittedName>
</protein>
<organism evidence="2 3">
    <name type="scientific">Kryptolebias marmoratus</name>
    <name type="common">Mangrove killifish</name>
    <name type="synonym">Rivulus marmoratus</name>
    <dbReference type="NCBI Taxonomy" id="37003"/>
    <lineage>
        <taxon>Eukaryota</taxon>
        <taxon>Metazoa</taxon>
        <taxon>Chordata</taxon>
        <taxon>Craniata</taxon>
        <taxon>Vertebrata</taxon>
        <taxon>Euteleostomi</taxon>
        <taxon>Actinopterygii</taxon>
        <taxon>Neopterygii</taxon>
        <taxon>Teleostei</taxon>
        <taxon>Neoteleostei</taxon>
        <taxon>Acanthomorphata</taxon>
        <taxon>Ovalentaria</taxon>
        <taxon>Atherinomorphae</taxon>
        <taxon>Cyprinodontiformes</taxon>
        <taxon>Rivulidae</taxon>
        <taxon>Kryptolebias</taxon>
    </lineage>
</organism>
<name>A0A3Q3ADE6_KRYMA</name>
<dbReference type="AlphaFoldDB" id="A0A3Q3ADE6"/>
<proteinExistence type="predicted"/>
<dbReference type="GeneTree" id="ENSGT00940000178054"/>